<dbReference type="AlphaFoldDB" id="A0A2U3EG76"/>
<gene>
    <name evidence="9" type="ORF">PCL_08792</name>
</gene>
<evidence type="ECO:0000256" key="1">
    <source>
        <dbReference type="ARBA" id="ARBA00004141"/>
    </source>
</evidence>
<dbReference type="SUPFAM" id="SSF81338">
    <property type="entry name" value="Aquaporin-like"/>
    <property type="match status" value="1"/>
</dbReference>
<dbReference type="PANTHER" id="PTHR43829">
    <property type="entry name" value="AQUAPORIN OR AQUAGLYCEROPORIN RELATED"/>
    <property type="match status" value="1"/>
</dbReference>
<comment type="subcellular location">
    <subcellularLocation>
        <location evidence="1">Membrane</location>
        <topology evidence="1">Multi-pass membrane protein</topology>
    </subcellularLocation>
</comment>
<dbReference type="GO" id="GO:0005886">
    <property type="term" value="C:plasma membrane"/>
    <property type="evidence" value="ECO:0007669"/>
    <property type="project" value="TreeGrafter"/>
</dbReference>
<dbReference type="PANTHER" id="PTHR43829:SF24">
    <property type="entry name" value="MIP AQUAPORIN (EUROFUNG)"/>
    <property type="match status" value="1"/>
</dbReference>
<protein>
    <submittedName>
        <fullName evidence="9">Putative glycerol uptake facilitator protein</fullName>
    </submittedName>
</protein>
<dbReference type="Proteomes" id="UP000245956">
    <property type="component" value="Unassembled WGS sequence"/>
</dbReference>
<accession>A0A2U3EG76</accession>
<comment type="similarity">
    <text evidence="2">Belongs to the MIP/aquaporin (TC 1.A.8) family.</text>
</comment>
<dbReference type="Gene3D" id="1.20.1080.10">
    <property type="entry name" value="Glycerol uptake facilitator protein"/>
    <property type="match status" value="1"/>
</dbReference>
<feature type="compositionally biased region" description="Polar residues" evidence="7">
    <location>
        <begin position="50"/>
        <end position="61"/>
    </location>
</feature>
<name>A0A2U3EG76_PURLI</name>
<feature type="compositionally biased region" description="Polar residues" evidence="7">
    <location>
        <begin position="121"/>
        <end position="133"/>
    </location>
</feature>
<dbReference type="InterPro" id="IPR000425">
    <property type="entry name" value="MIP"/>
</dbReference>
<evidence type="ECO:0000256" key="8">
    <source>
        <dbReference type="SAM" id="Phobius"/>
    </source>
</evidence>
<dbReference type="GO" id="GO:0015254">
    <property type="term" value="F:glycerol channel activity"/>
    <property type="evidence" value="ECO:0007669"/>
    <property type="project" value="TreeGrafter"/>
</dbReference>
<dbReference type="GO" id="GO:0015250">
    <property type="term" value="F:water channel activity"/>
    <property type="evidence" value="ECO:0007669"/>
    <property type="project" value="TreeGrafter"/>
</dbReference>
<dbReference type="InterPro" id="IPR023271">
    <property type="entry name" value="Aquaporin-like"/>
</dbReference>
<keyword evidence="4 8" id="KW-0812">Transmembrane</keyword>
<organism evidence="9 10">
    <name type="scientific">Purpureocillium lilacinum</name>
    <name type="common">Paecilomyces lilacinus</name>
    <dbReference type="NCBI Taxonomy" id="33203"/>
    <lineage>
        <taxon>Eukaryota</taxon>
        <taxon>Fungi</taxon>
        <taxon>Dikarya</taxon>
        <taxon>Ascomycota</taxon>
        <taxon>Pezizomycotina</taxon>
        <taxon>Sordariomycetes</taxon>
        <taxon>Hypocreomycetidae</taxon>
        <taxon>Hypocreales</taxon>
        <taxon>Ophiocordycipitaceae</taxon>
        <taxon>Purpureocillium</taxon>
    </lineage>
</organism>
<feature type="region of interest" description="Disordered" evidence="7">
    <location>
        <begin position="162"/>
        <end position="182"/>
    </location>
</feature>
<feature type="transmembrane region" description="Helical" evidence="8">
    <location>
        <begin position="333"/>
        <end position="355"/>
    </location>
</feature>
<evidence type="ECO:0000256" key="7">
    <source>
        <dbReference type="SAM" id="MobiDB-lite"/>
    </source>
</evidence>
<feature type="transmembrane region" description="Helical" evidence="8">
    <location>
        <begin position="255"/>
        <end position="280"/>
    </location>
</feature>
<evidence type="ECO:0000256" key="3">
    <source>
        <dbReference type="ARBA" id="ARBA00022448"/>
    </source>
</evidence>
<keyword evidence="6 8" id="KW-0472">Membrane</keyword>
<evidence type="ECO:0000313" key="9">
    <source>
        <dbReference type="EMBL" id="PWI73516.1"/>
    </source>
</evidence>
<feature type="compositionally biased region" description="Polar residues" evidence="7">
    <location>
        <begin position="71"/>
        <end position="80"/>
    </location>
</feature>
<proteinExistence type="inferred from homology"/>
<feature type="compositionally biased region" description="Low complexity" evidence="7">
    <location>
        <begin position="83"/>
        <end position="120"/>
    </location>
</feature>
<dbReference type="PRINTS" id="PR00783">
    <property type="entry name" value="MINTRINSICP"/>
</dbReference>
<sequence>MAEGSSSKRANGRQDGDAQVPSARHSSSSSRSTSSSATASELPRCEEKTTNGAPLSNTPTVDTAPLPSPGLQLSQQSRPSYFTPVRPRQTARTTRQPTSRVPPSRLPSRLPSRIPSAIRSTTSQRPLTLNRGPTQRDWVDKEYLDENPWYGVARQKPVFSLGQPLPHTARRRHTEKHTIGKAGDPDVEAAETATTLGPSQQDDQAVPHLFQDTSRFALDAEPIGHREREEVEEGFRDPDELRNWWASFRARHPELLAEFLATTVSIFLGVAGTLTVNLSADPSTIYGTFEAAWSSGFAWMLGIYIGGGVSGAHMNPAVSASLSVFRRFPWRQCAAYVLVQLLAAAAAGSLAYAVFRDAIRNADGPARETAWTAFCATRREWMSTGGAALSQVVQSAVMMIMVFALGDDQNDPPGAGMHAFGRLPLLHVSETTSADSMVQILGLLVTTLKLTLGHNTGSALNPAADFGPRLVMLGVGYGRSVVFGDAWWVIGPWAANLAGALLGGIVYDGFIFVGSESPVNRRIKLSR</sequence>
<feature type="region of interest" description="Disordered" evidence="7">
    <location>
        <begin position="1"/>
        <end position="133"/>
    </location>
</feature>
<keyword evidence="3" id="KW-0813">Transport</keyword>
<keyword evidence="5 8" id="KW-1133">Transmembrane helix</keyword>
<feature type="compositionally biased region" description="Low complexity" evidence="7">
    <location>
        <begin position="22"/>
        <end position="40"/>
    </location>
</feature>
<feature type="transmembrane region" description="Helical" evidence="8">
    <location>
        <begin position="292"/>
        <end position="312"/>
    </location>
</feature>
<evidence type="ECO:0000256" key="5">
    <source>
        <dbReference type="ARBA" id="ARBA00022989"/>
    </source>
</evidence>
<comment type="caution">
    <text evidence="9">The sequence shown here is derived from an EMBL/GenBank/DDBJ whole genome shotgun (WGS) entry which is preliminary data.</text>
</comment>
<dbReference type="InterPro" id="IPR050363">
    <property type="entry name" value="MIP/Aquaporin"/>
</dbReference>
<evidence type="ECO:0000256" key="4">
    <source>
        <dbReference type="ARBA" id="ARBA00022692"/>
    </source>
</evidence>
<evidence type="ECO:0000256" key="2">
    <source>
        <dbReference type="ARBA" id="ARBA00006175"/>
    </source>
</evidence>
<dbReference type="EMBL" id="LCWV01000004">
    <property type="protein sequence ID" value="PWI73516.1"/>
    <property type="molecule type" value="Genomic_DNA"/>
</dbReference>
<evidence type="ECO:0000313" key="10">
    <source>
        <dbReference type="Proteomes" id="UP000245956"/>
    </source>
</evidence>
<evidence type="ECO:0000256" key="6">
    <source>
        <dbReference type="ARBA" id="ARBA00023136"/>
    </source>
</evidence>
<reference evidence="9 10" key="1">
    <citation type="journal article" date="2016" name="Front. Microbiol.">
        <title>Genome and transcriptome sequences reveal the specific parasitism of the nematophagous Purpureocillium lilacinum 36-1.</title>
        <authorList>
            <person name="Xie J."/>
            <person name="Li S."/>
            <person name="Mo C."/>
            <person name="Xiao X."/>
            <person name="Peng D."/>
            <person name="Wang G."/>
            <person name="Xiao Y."/>
        </authorList>
    </citation>
    <scope>NUCLEOTIDE SEQUENCE [LARGE SCALE GENOMIC DNA]</scope>
    <source>
        <strain evidence="9 10">36-1</strain>
    </source>
</reference>
<dbReference type="Pfam" id="PF00230">
    <property type="entry name" value="MIP"/>
    <property type="match status" value="1"/>
</dbReference>